<feature type="transmembrane region" description="Helical" evidence="1">
    <location>
        <begin position="15"/>
        <end position="36"/>
    </location>
</feature>
<dbReference type="Proteomes" id="UP000268014">
    <property type="component" value="Unassembled WGS sequence"/>
</dbReference>
<keyword evidence="1" id="KW-0812">Transmembrane</keyword>
<proteinExistence type="predicted"/>
<dbReference type="WBParaSite" id="HPLM_0000829001-mRNA-1">
    <property type="protein sequence ID" value="HPLM_0000829001-mRNA-1"/>
    <property type="gene ID" value="HPLM_0000829001"/>
</dbReference>
<sequence>MRGRQDCHEKFERTVCVWVFFIVTAFVLVQAFKHIIV</sequence>
<evidence type="ECO:0000313" key="2">
    <source>
        <dbReference type="EMBL" id="VDO34377.1"/>
    </source>
</evidence>
<evidence type="ECO:0000256" key="1">
    <source>
        <dbReference type="SAM" id="Phobius"/>
    </source>
</evidence>
<name>A0A0N4WCN7_HAEPC</name>
<reference evidence="2 3" key="2">
    <citation type="submission" date="2018-11" db="EMBL/GenBank/DDBJ databases">
        <authorList>
            <consortium name="Pathogen Informatics"/>
        </authorList>
    </citation>
    <scope>NUCLEOTIDE SEQUENCE [LARGE SCALE GENOMIC DNA]</scope>
    <source>
        <strain evidence="2 3">MHpl1</strain>
    </source>
</reference>
<evidence type="ECO:0000313" key="4">
    <source>
        <dbReference type="WBParaSite" id="HPLM_0000829001-mRNA-1"/>
    </source>
</evidence>
<keyword evidence="3" id="KW-1185">Reference proteome</keyword>
<reference evidence="4" key="1">
    <citation type="submission" date="2017-02" db="UniProtKB">
        <authorList>
            <consortium name="WormBaseParasite"/>
        </authorList>
    </citation>
    <scope>IDENTIFICATION</scope>
</reference>
<keyword evidence="1" id="KW-1133">Transmembrane helix</keyword>
<gene>
    <name evidence="2" type="ORF">HPLM_LOCUS8282</name>
</gene>
<accession>A0A0N4WCN7</accession>
<protein>
    <submittedName>
        <fullName evidence="4">DUF3961 domain-containing protein</fullName>
    </submittedName>
</protein>
<dbReference type="AlphaFoldDB" id="A0A0N4WCN7"/>
<keyword evidence="1" id="KW-0472">Membrane</keyword>
<evidence type="ECO:0000313" key="3">
    <source>
        <dbReference type="Proteomes" id="UP000268014"/>
    </source>
</evidence>
<organism evidence="4">
    <name type="scientific">Haemonchus placei</name>
    <name type="common">Barber's pole worm</name>
    <dbReference type="NCBI Taxonomy" id="6290"/>
    <lineage>
        <taxon>Eukaryota</taxon>
        <taxon>Metazoa</taxon>
        <taxon>Ecdysozoa</taxon>
        <taxon>Nematoda</taxon>
        <taxon>Chromadorea</taxon>
        <taxon>Rhabditida</taxon>
        <taxon>Rhabditina</taxon>
        <taxon>Rhabditomorpha</taxon>
        <taxon>Strongyloidea</taxon>
        <taxon>Trichostrongylidae</taxon>
        <taxon>Haemonchus</taxon>
    </lineage>
</organism>
<dbReference type="EMBL" id="UZAF01016823">
    <property type="protein sequence ID" value="VDO34377.1"/>
    <property type="molecule type" value="Genomic_DNA"/>
</dbReference>